<proteinExistence type="predicted"/>
<feature type="signal peptide" evidence="2">
    <location>
        <begin position="1"/>
        <end position="23"/>
    </location>
</feature>
<feature type="region of interest" description="Disordered" evidence="1">
    <location>
        <begin position="28"/>
        <end position="47"/>
    </location>
</feature>
<feature type="chain" id="PRO_5001754808" evidence="2">
    <location>
        <begin position="24"/>
        <end position="726"/>
    </location>
</feature>
<evidence type="ECO:0000313" key="3">
    <source>
        <dbReference type="EMBL" id="GAK43524.1"/>
    </source>
</evidence>
<gene>
    <name evidence="3" type="ORF">M2A_0023</name>
</gene>
<sequence>MLNVLKLLKPTLCVSVLSLSLWAGPGSAGATEPSASAPAETAEQEGAVSPNVQELARKVEIVTRTKNLTAVPENEPQPIDLSLVRVPGAPANLTEGVTANAYSRYVKVDGALVGQLVLSSVQKDGKVEALNTENFVAQFTLERPELDAASVINVEGNGDELIAALERLAEEDEEAEERETAEAANAASGAPSNAAENKDAAGYQNPAPLDVEPTSIPNIRVTNEGCQIRVDLMQQVAIQQARVETEEDGRVTYSECEDGNDRFPLQKSYAVCGDKVDIEARLAQAQYLLFYTDAGGNRQEVSDCAPDEEQVFPITEKRGACTVYLDYAKEEAVPQAALTYLNASNTEVQVRGCEPSLEAAAVPLLRSVEGCTIRHDFAANRSFRQSRYTYELDGAIWQAGPCSDDGTEYAHRQVYETEGGALVCEPIVSRDLGTVTHQSRIQIDLDTGSQFITECKPDSSANALVATVEGCTNPASWTHDVSAGVSYGQERFYYERSGTRTFVSECVNSETVYNHQQTISGWQNHDGQLYAYRLTTLSIDTPQGPYTVLSSEVLPGAEEEPYVYEGLTTKLDGTGWYEGCTEYAGQDSVKLYRRPDGTSYEVVVGDAAPVNKGNKCTVSAESRTVYAYTEWKGGKDGNYLGAGCANHPNYCPWRSYWVHLPSSRQVTGLSSYNDCITLGGGISMTHYDRRQSRQVTQFPDGTRQYGSWVNEGAPYVRAVNACPSVG</sequence>
<feature type="compositionally biased region" description="Low complexity" evidence="1">
    <location>
        <begin position="182"/>
        <end position="195"/>
    </location>
</feature>
<keyword evidence="4" id="KW-1185">Reference proteome</keyword>
<dbReference type="Proteomes" id="UP000028702">
    <property type="component" value="Unassembled WGS sequence"/>
</dbReference>
<protein>
    <submittedName>
        <fullName evidence="3">Secreted protein</fullName>
    </submittedName>
</protein>
<feature type="compositionally biased region" description="Low complexity" evidence="1">
    <location>
        <begin position="28"/>
        <end position="41"/>
    </location>
</feature>
<dbReference type="eggNOG" id="ENOG502ZA6G">
    <property type="taxonomic scope" value="Bacteria"/>
</dbReference>
<dbReference type="AlphaFoldDB" id="A0A081B656"/>
<evidence type="ECO:0000313" key="4">
    <source>
        <dbReference type="Proteomes" id="UP000028702"/>
    </source>
</evidence>
<reference evidence="3 4" key="1">
    <citation type="submission" date="2014-07" db="EMBL/GenBank/DDBJ databases">
        <title>Tepidicaulis marinum gen. nov., sp. nov., a novel marine bacterium denitrifying nitrate to nitrous oxide strictly under microaerobic conditions.</title>
        <authorList>
            <person name="Takeuchi M."/>
            <person name="Yamagishi T."/>
            <person name="Kamagata Y."/>
            <person name="Oshima K."/>
            <person name="Hattori M."/>
            <person name="Katayama T."/>
            <person name="Hanada S."/>
            <person name="Tamaki H."/>
            <person name="Marumo K."/>
            <person name="Maeda H."/>
            <person name="Nedachi M."/>
            <person name="Iwasaki W."/>
            <person name="Suwa Y."/>
            <person name="Sakata S."/>
        </authorList>
    </citation>
    <scope>NUCLEOTIDE SEQUENCE [LARGE SCALE GENOMIC DNA]</scope>
    <source>
        <strain evidence="3 4">MA2</strain>
    </source>
</reference>
<dbReference type="RefSeq" id="WP_045441532.1">
    <property type="nucleotide sequence ID" value="NZ_BBIO01000001.1"/>
</dbReference>
<accession>A0A081B656</accession>
<feature type="region of interest" description="Disordered" evidence="1">
    <location>
        <begin position="170"/>
        <end position="216"/>
    </location>
</feature>
<evidence type="ECO:0000256" key="1">
    <source>
        <dbReference type="SAM" id="MobiDB-lite"/>
    </source>
</evidence>
<evidence type="ECO:0000256" key="2">
    <source>
        <dbReference type="SAM" id="SignalP"/>
    </source>
</evidence>
<keyword evidence="2" id="KW-0732">Signal</keyword>
<comment type="caution">
    <text evidence="3">The sequence shown here is derived from an EMBL/GenBank/DDBJ whole genome shotgun (WGS) entry which is preliminary data.</text>
</comment>
<dbReference type="STRING" id="1333998.M2A_0023"/>
<dbReference type="EMBL" id="BBIO01000001">
    <property type="protein sequence ID" value="GAK43524.1"/>
    <property type="molecule type" value="Genomic_DNA"/>
</dbReference>
<organism evidence="3 4">
    <name type="scientific">Tepidicaulis marinus</name>
    <dbReference type="NCBI Taxonomy" id="1333998"/>
    <lineage>
        <taxon>Bacteria</taxon>
        <taxon>Pseudomonadati</taxon>
        <taxon>Pseudomonadota</taxon>
        <taxon>Alphaproteobacteria</taxon>
        <taxon>Hyphomicrobiales</taxon>
        <taxon>Parvibaculaceae</taxon>
        <taxon>Tepidicaulis</taxon>
    </lineage>
</organism>
<feature type="compositionally biased region" description="Acidic residues" evidence="1">
    <location>
        <begin position="170"/>
        <end position="179"/>
    </location>
</feature>
<name>A0A081B656_9HYPH</name>